<feature type="transmembrane region" description="Helical" evidence="8">
    <location>
        <begin position="66"/>
        <end position="90"/>
    </location>
</feature>
<feature type="transmembrane region" description="Helical" evidence="8">
    <location>
        <begin position="443"/>
        <end position="461"/>
    </location>
</feature>
<keyword evidence="3" id="KW-1003">Cell membrane</keyword>
<feature type="transmembrane region" description="Helical" evidence="8">
    <location>
        <begin position="376"/>
        <end position="396"/>
    </location>
</feature>
<dbReference type="PANTHER" id="PTHR30250">
    <property type="entry name" value="PST FAMILY PREDICTED COLANIC ACID TRANSPORTER"/>
    <property type="match status" value="1"/>
</dbReference>
<sequence length="506" mass="51596">MTTHTPGLPVMAASTTGGSAEGSGALVTDVRRGALWTGASTMLLRISNIALMAVVARIVAPDELGVFALAVTVQAVLVSMAELGVASVIARTEIDIDKIAPTVVTISVTTSLVLGSLMALGAEPLAVFLGSPDAAGPIRIMALCVAMIGPFAVPGAQLQRDFRQDLLFRANILAFLPSAAVLVLLALGGDGASAFAWSRVAGQLVAGVIMVLSIKRNYLPGFEPAFLRPLLRFGLPLAAANILSQVLLNVDYVFVGRMMGEADVGLYMLAFNVCMWSGAVIGAMLNGIVLPAFSTVLRDGGDTSAAIAAGLRTVALVACPLAAFTCAFATPLITTIYGGQWAAAGPVLAVLSFYGVVSVIGVLFANIIIATGRTGVLFLVQAIALAFLVPALAAGIHLGGLVGIGVAHLAVISLVTLPVYLTALHRSTGVRLGQLARAMVRPVLAATAAALLALLLTAPIGTDILKVAVGGCIGAAVYFLGTRSHIMALLPRRAGREPALQAGGTP</sequence>
<feature type="transmembrane region" description="Helical" evidence="8">
    <location>
        <begin position="166"/>
        <end position="188"/>
    </location>
</feature>
<feature type="region of interest" description="Disordered" evidence="7">
    <location>
        <begin position="1"/>
        <end position="20"/>
    </location>
</feature>
<comment type="similarity">
    <text evidence="2">Belongs to the polysaccharide synthase family.</text>
</comment>
<dbReference type="EMBL" id="JAGIOI010000001">
    <property type="protein sequence ID" value="MBP2411556.1"/>
    <property type="molecule type" value="Genomic_DNA"/>
</dbReference>
<dbReference type="Pfam" id="PF13440">
    <property type="entry name" value="Polysacc_synt_3"/>
    <property type="match status" value="1"/>
</dbReference>
<evidence type="ECO:0000313" key="10">
    <source>
        <dbReference type="Proteomes" id="UP000711614"/>
    </source>
</evidence>
<feature type="transmembrane region" description="Helical" evidence="8">
    <location>
        <begin position="467"/>
        <end position="486"/>
    </location>
</feature>
<evidence type="ECO:0000256" key="1">
    <source>
        <dbReference type="ARBA" id="ARBA00004651"/>
    </source>
</evidence>
<feature type="transmembrane region" description="Helical" evidence="8">
    <location>
        <begin position="194"/>
        <end position="212"/>
    </location>
</feature>
<evidence type="ECO:0000256" key="5">
    <source>
        <dbReference type="ARBA" id="ARBA00022989"/>
    </source>
</evidence>
<comment type="subcellular location">
    <subcellularLocation>
        <location evidence="1">Cell membrane</location>
        <topology evidence="1">Multi-pass membrane protein</topology>
    </subcellularLocation>
</comment>
<feature type="transmembrane region" description="Helical" evidence="8">
    <location>
        <begin position="266"/>
        <end position="293"/>
    </location>
</feature>
<feature type="transmembrane region" description="Helical" evidence="8">
    <location>
        <begin position="314"/>
        <end position="337"/>
    </location>
</feature>
<gene>
    <name evidence="9" type="ORF">JOF48_000355</name>
</gene>
<name>A0ABS4YRX5_9MICC</name>
<organism evidence="9 10">
    <name type="scientific">Arthrobacter stackebrandtii</name>
    <dbReference type="NCBI Taxonomy" id="272161"/>
    <lineage>
        <taxon>Bacteria</taxon>
        <taxon>Bacillati</taxon>
        <taxon>Actinomycetota</taxon>
        <taxon>Actinomycetes</taxon>
        <taxon>Micrococcales</taxon>
        <taxon>Micrococcaceae</taxon>
        <taxon>Arthrobacter</taxon>
    </lineage>
</organism>
<feature type="transmembrane region" description="Helical" evidence="8">
    <location>
        <begin position="42"/>
        <end position="60"/>
    </location>
</feature>
<accession>A0ABS4YRX5</accession>
<feature type="transmembrane region" description="Helical" evidence="8">
    <location>
        <begin position="102"/>
        <end position="122"/>
    </location>
</feature>
<feature type="transmembrane region" description="Helical" evidence="8">
    <location>
        <begin position="402"/>
        <end position="423"/>
    </location>
</feature>
<evidence type="ECO:0000256" key="6">
    <source>
        <dbReference type="ARBA" id="ARBA00023136"/>
    </source>
</evidence>
<evidence type="ECO:0000256" key="2">
    <source>
        <dbReference type="ARBA" id="ARBA00007430"/>
    </source>
</evidence>
<protein>
    <submittedName>
        <fullName evidence="9">PST family polysaccharide transporter</fullName>
    </submittedName>
</protein>
<dbReference type="Proteomes" id="UP000711614">
    <property type="component" value="Unassembled WGS sequence"/>
</dbReference>
<keyword evidence="4 8" id="KW-0812">Transmembrane</keyword>
<keyword evidence="10" id="KW-1185">Reference proteome</keyword>
<feature type="transmembrane region" description="Helical" evidence="8">
    <location>
        <begin position="134"/>
        <end position="154"/>
    </location>
</feature>
<feature type="transmembrane region" description="Helical" evidence="8">
    <location>
        <begin position="343"/>
        <end position="369"/>
    </location>
</feature>
<keyword evidence="6 8" id="KW-0472">Membrane</keyword>
<dbReference type="InterPro" id="IPR050833">
    <property type="entry name" value="Poly_Biosynth_Transport"/>
</dbReference>
<proteinExistence type="inferred from homology"/>
<evidence type="ECO:0000256" key="3">
    <source>
        <dbReference type="ARBA" id="ARBA00022475"/>
    </source>
</evidence>
<dbReference type="RefSeq" id="WP_209676747.1">
    <property type="nucleotide sequence ID" value="NZ_JAGIOI010000001.1"/>
</dbReference>
<evidence type="ECO:0000256" key="4">
    <source>
        <dbReference type="ARBA" id="ARBA00022692"/>
    </source>
</evidence>
<reference evidence="9 10" key="1">
    <citation type="submission" date="2021-03" db="EMBL/GenBank/DDBJ databases">
        <title>Sequencing the genomes of 1000 actinobacteria strains.</title>
        <authorList>
            <person name="Klenk H.-P."/>
        </authorList>
    </citation>
    <scope>NUCLEOTIDE SEQUENCE [LARGE SCALE GENOMIC DNA]</scope>
    <source>
        <strain evidence="9 10">DSM 16005</strain>
    </source>
</reference>
<evidence type="ECO:0000313" key="9">
    <source>
        <dbReference type="EMBL" id="MBP2411556.1"/>
    </source>
</evidence>
<dbReference type="PANTHER" id="PTHR30250:SF10">
    <property type="entry name" value="LIPOPOLYSACCHARIDE BIOSYNTHESIS PROTEIN WZXC"/>
    <property type="match status" value="1"/>
</dbReference>
<feature type="transmembrane region" description="Helical" evidence="8">
    <location>
        <begin position="233"/>
        <end position="254"/>
    </location>
</feature>
<keyword evidence="5 8" id="KW-1133">Transmembrane helix</keyword>
<evidence type="ECO:0000256" key="7">
    <source>
        <dbReference type="SAM" id="MobiDB-lite"/>
    </source>
</evidence>
<evidence type="ECO:0000256" key="8">
    <source>
        <dbReference type="SAM" id="Phobius"/>
    </source>
</evidence>
<comment type="caution">
    <text evidence="9">The sequence shown here is derived from an EMBL/GenBank/DDBJ whole genome shotgun (WGS) entry which is preliminary data.</text>
</comment>